<name>A0ABN9SV58_9DINO</name>
<dbReference type="Proteomes" id="UP001189429">
    <property type="component" value="Unassembled WGS sequence"/>
</dbReference>
<dbReference type="PROSITE" id="PS50231">
    <property type="entry name" value="RICIN_B_LECTIN"/>
    <property type="match status" value="1"/>
</dbReference>
<proteinExistence type="predicted"/>
<dbReference type="Gene3D" id="2.80.10.50">
    <property type="match status" value="1"/>
</dbReference>
<dbReference type="Pfam" id="PF00652">
    <property type="entry name" value="Ricin_B_lectin"/>
    <property type="match status" value="1"/>
</dbReference>
<dbReference type="InterPro" id="IPR035992">
    <property type="entry name" value="Ricin_B-like_lectins"/>
</dbReference>
<dbReference type="PANTHER" id="PTHR11675">
    <property type="entry name" value="N-ACETYLGALACTOSAMINYLTRANSFERASE"/>
    <property type="match status" value="1"/>
</dbReference>
<evidence type="ECO:0000313" key="9">
    <source>
        <dbReference type="EMBL" id="CAK0836379.1"/>
    </source>
</evidence>
<organism evidence="9 10">
    <name type="scientific">Prorocentrum cordatum</name>
    <dbReference type="NCBI Taxonomy" id="2364126"/>
    <lineage>
        <taxon>Eukaryota</taxon>
        <taxon>Sar</taxon>
        <taxon>Alveolata</taxon>
        <taxon>Dinophyceae</taxon>
        <taxon>Prorocentrales</taxon>
        <taxon>Prorocentraceae</taxon>
        <taxon>Prorocentrum</taxon>
    </lineage>
</organism>
<feature type="chain" id="PRO_5046263118" description="Polypeptide N-acetylgalactosaminyltransferase" evidence="6">
    <location>
        <begin position="29"/>
        <end position="533"/>
    </location>
</feature>
<dbReference type="Gene3D" id="3.90.550.10">
    <property type="entry name" value="Spore Coat Polysaccharide Biosynthesis Protein SpsA, Chain A"/>
    <property type="match status" value="1"/>
</dbReference>
<feature type="domain" description="Glycosyltransferase 2-like" evidence="7">
    <location>
        <begin position="99"/>
        <end position="255"/>
    </location>
</feature>
<evidence type="ECO:0008006" key="11">
    <source>
        <dbReference type="Google" id="ProtNLM"/>
    </source>
</evidence>
<keyword evidence="2" id="KW-0430">Lectin</keyword>
<dbReference type="InterPro" id="IPR001173">
    <property type="entry name" value="Glyco_trans_2-like"/>
</dbReference>
<keyword evidence="4" id="KW-1015">Disulfide bond</keyword>
<dbReference type="InterPro" id="IPR000772">
    <property type="entry name" value="Ricin_B_lectin"/>
</dbReference>
<gene>
    <name evidence="9" type="ORF">PCOR1329_LOCUS32876</name>
</gene>
<evidence type="ECO:0000256" key="5">
    <source>
        <dbReference type="SAM" id="Phobius"/>
    </source>
</evidence>
<evidence type="ECO:0000256" key="4">
    <source>
        <dbReference type="ARBA" id="ARBA00023157"/>
    </source>
</evidence>
<reference evidence="9" key="1">
    <citation type="submission" date="2023-10" db="EMBL/GenBank/DDBJ databases">
        <authorList>
            <person name="Chen Y."/>
            <person name="Shah S."/>
            <person name="Dougan E. K."/>
            <person name="Thang M."/>
            <person name="Chan C."/>
        </authorList>
    </citation>
    <scope>NUCLEOTIDE SEQUENCE [LARGE SCALE GENOMIC DNA]</scope>
</reference>
<keyword evidence="5" id="KW-0472">Membrane</keyword>
<dbReference type="EMBL" id="CAUYUJ010013536">
    <property type="protein sequence ID" value="CAK0836379.1"/>
    <property type="molecule type" value="Genomic_DNA"/>
</dbReference>
<comment type="subcellular location">
    <subcellularLocation>
        <location evidence="1">Golgi apparatus membrane</location>
        <topology evidence="1">Single-pass type II membrane protein</topology>
    </subcellularLocation>
</comment>
<accession>A0ABN9SV58</accession>
<keyword evidence="6" id="KW-0732">Signal</keyword>
<dbReference type="InterPro" id="IPR029044">
    <property type="entry name" value="Nucleotide-diphossugar_trans"/>
</dbReference>
<evidence type="ECO:0000313" key="10">
    <source>
        <dbReference type="Proteomes" id="UP001189429"/>
    </source>
</evidence>
<keyword evidence="5" id="KW-1133">Transmembrane helix</keyword>
<feature type="signal peptide" evidence="6">
    <location>
        <begin position="1"/>
        <end position="28"/>
    </location>
</feature>
<sequence>MDKARGASACAGALRLLLLTAPAPLAAALAGEREAQLLAVPAALLSAGLDLVRRRRRCLPFPIYLLLAYAAQLSAVLLLSSPVGGPPAVHQAGKVHTISIVMAAHNEHRYLKRTFDSIYATTPKEVLAEIILVDDGSSPTLASAIPDHPEVKIIRHEDRRGLIKSKVEGGNAAVGDMIMFLDAHVKPEPDWYQPLLTHMNKNYKRVVVPLIPILDGDTWQPNNNAVGVKMMFDWGLGFNWYDDGNDLVPCMSGGLFGITRDWWHESGEYDYGMMMWGAENIAQSIRIWLCGGEVYVARDSRIAHVFRGKFPYPINNTQVLMNKVRTVETWFDEYKEYYYKKDPVGRSFIGNVGDISERLALKQRLQCKPFKEYIEKFKDVFKSRGMLPAEVFLIRDIRTNLCLESTRDHAHLTQAECDPELTGQQWSHVKGLVGLRNVAANACLDANAAEVGRPGTLALLYHCSPGTEVQSWQLRNGHIVWKQSCLQEAVGPDPPRDGRDEEQAMAYQRCGDFLQGSGPFEKFEARLRLLEDR</sequence>
<keyword evidence="10" id="KW-1185">Reference proteome</keyword>
<evidence type="ECO:0000256" key="2">
    <source>
        <dbReference type="ARBA" id="ARBA00022734"/>
    </source>
</evidence>
<evidence type="ECO:0000259" key="7">
    <source>
        <dbReference type="Pfam" id="PF00535"/>
    </source>
</evidence>
<feature type="domain" description="Ricin B lectin" evidence="8">
    <location>
        <begin position="393"/>
        <end position="487"/>
    </location>
</feature>
<protein>
    <recommendedName>
        <fullName evidence="11">Polypeptide N-acetylgalactosaminyltransferase</fullName>
    </recommendedName>
</protein>
<comment type="caution">
    <text evidence="9">The sequence shown here is derived from an EMBL/GenBank/DDBJ whole genome shotgun (WGS) entry which is preliminary data.</text>
</comment>
<dbReference type="SUPFAM" id="SSF50370">
    <property type="entry name" value="Ricin B-like lectins"/>
    <property type="match status" value="1"/>
</dbReference>
<evidence type="ECO:0000259" key="8">
    <source>
        <dbReference type="Pfam" id="PF00652"/>
    </source>
</evidence>
<evidence type="ECO:0000256" key="3">
    <source>
        <dbReference type="ARBA" id="ARBA00023034"/>
    </source>
</evidence>
<dbReference type="PANTHER" id="PTHR11675:SF119">
    <property type="entry name" value="POLYPEPTIDE N-ACETYLGALACTOSAMINYLTRANSFERASE 2"/>
    <property type="match status" value="1"/>
</dbReference>
<feature type="transmembrane region" description="Helical" evidence="5">
    <location>
        <begin position="59"/>
        <end position="79"/>
    </location>
</feature>
<evidence type="ECO:0000256" key="1">
    <source>
        <dbReference type="ARBA" id="ARBA00004323"/>
    </source>
</evidence>
<dbReference type="Pfam" id="PF00535">
    <property type="entry name" value="Glycos_transf_2"/>
    <property type="match status" value="1"/>
</dbReference>
<dbReference type="SUPFAM" id="SSF53448">
    <property type="entry name" value="Nucleotide-diphospho-sugar transferases"/>
    <property type="match status" value="1"/>
</dbReference>
<keyword evidence="5" id="KW-0812">Transmembrane</keyword>
<keyword evidence="3" id="KW-0333">Golgi apparatus</keyword>
<evidence type="ECO:0000256" key="6">
    <source>
        <dbReference type="SAM" id="SignalP"/>
    </source>
</evidence>